<feature type="region of interest" description="Disordered" evidence="2">
    <location>
        <begin position="1"/>
        <end position="26"/>
    </location>
</feature>
<gene>
    <name evidence="4" type="ORF">B0T25DRAFT_524949</name>
</gene>
<feature type="compositionally biased region" description="Low complexity" evidence="2">
    <location>
        <begin position="130"/>
        <end position="141"/>
    </location>
</feature>
<evidence type="ECO:0000313" key="5">
    <source>
        <dbReference type="Proteomes" id="UP001275084"/>
    </source>
</evidence>
<dbReference type="Proteomes" id="UP001275084">
    <property type="component" value="Unassembled WGS sequence"/>
</dbReference>
<reference evidence="4" key="2">
    <citation type="submission" date="2023-06" db="EMBL/GenBank/DDBJ databases">
        <authorList>
            <consortium name="Lawrence Berkeley National Laboratory"/>
            <person name="Haridas S."/>
            <person name="Hensen N."/>
            <person name="Bonometti L."/>
            <person name="Westerberg I."/>
            <person name="Brannstrom I.O."/>
            <person name="Guillou S."/>
            <person name="Cros-Aarteil S."/>
            <person name="Calhoun S."/>
            <person name="Kuo A."/>
            <person name="Mondo S."/>
            <person name="Pangilinan J."/>
            <person name="Riley R."/>
            <person name="Labutti K."/>
            <person name="Andreopoulos B."/>
            <person name="Lipzen A."/>
            <person name="Chen C."/>
            <person name="Yanf M."/>
            <person name="Daum C."/>
            <person name="Ng V."/>
            <person name="Clum A."/>
            <person name="Steindorff A."/>
            <person name="Ohm R."/>
            <person name="Martin F."/>
            <person name="Silar P."/>
            <person name="Natvig D."/>
            <person name="Lalanne C."/>
            <person name="Gautier V."/>
            <person name="Ament-Velasquez S.L."/>
            <person name="Kruys A."/>
            <person name="Hutchinson M.I."/>
            <person name="Powell A.J."/>
            <person name="Barry K."/>
            <person name="Miller A.N."/>
            <person name="Grigoriev I.V."/>
            <person name="Debuchy R."/>
            <person name="Gladieux P."/>
            <person name="Thoren M.H."/>
            <person name="Johannesson H."/>
        </authorList>
    </citation>
    <scope>NUCLEOTIDE SEQUENCE</scope>
    <source>
        <strain evidence="4">CBS 955.72</strain>
    </source>
</reference>
<protein>
    <submittedName>
        <fullName evidence="4">Uncharacterized protein</fullName>
    </submittedName>
</protein>
<feature type="transmembrane region" description="Helical" evidence="3">
    <location>
        <begin position="206"/>
        <end position="226"/>
    </location>
</feature>
<proteinExistence type="predicted"/>
<keyword evidence="3" id="KW-0472">Membrane</keyword>
<feature type="region of interest" description="Disordered" evidence="2">
    <location>
        <begin position="82"/>
        <end position="177"/>
    </location>
</feature>
<feature type="compositionally biased region" description="Basic and acidic residues" evidence="2">
    <location>
        <begin position="1"/>
        <end position="10"/>
    </location>
</feature>
<dbReference type="EMBL" id="JAUIQD010000001">
    <property type="protein sequence ID" value="KAK3362675.1"/>
    <property type="molecule type" value="Genomic_DNA"/>
</dbReference>
<organism evidence="4 5">
    <name type="scientific">Lasiosphaeria hispida</name>
    <dbReference type="NCBI Taxonomy" id="260671"/>
    <lineage>
        <taxon>Eukaryota</taxon>
        <taxon>Fungi</taxon>
        <taxon>Dikarya</taxon>
        <taxon>Ascomycota</taxon>
        <taxon>Pezizomycotina</taxon>
        <taxon>Sordariomycetes</taxon>
        <taxon>Sordariomycetidae</taxon>
        <taxon>Sordariales</taxon>
        <taxon>Lasiosphaeriaceae</taxon>
        <taxon>Lasiosphaeria</taxon>
    </lineage>
</organism>
<dbReference type="AlphaFoldDB" id="A0AAJ0HTM7"/>
<feature type="coiled-coil region" evidence="1">
    <location>
        <begin position="487"/>
        <end position="556"/>
    </location>
</feature>
<keyword evidence="5" id="KW-1185">Reference proteome</keyword>
<feature type="compositionally biased region" description="Basic and acidic residues" evidence="2">
    <location>
        <begin position="101"/>
        <end position="112"/>
    </location>
</feature>
<keyword evidence="3" id="KW-0812">Transmembrane</keyword>
<reference evidence="4" key="1">
    <citation type="journal article" date="2023" name="Mol. Phylogenet. Evol.">
        <title>Genome-scale phylogeny and comparative genomics of the fungal order Sordariales.</title>
        <authorList>
            <person name="Hensen N."/>
            <person name="Bonometti L."/>
            <person name="Westerberg I."/>
            <person name="Brannstrom I.O."/>
            <person name="Guillou S."/>
            <person name="Cros-Aarteil S."/>
            <person name="Calhoun S."/>
            <person name="Haridas S."/>
            <person name="Kuo A."/>
            <person name="Mondo S."/>
            <person name="Pangilinan J."/>
            <person name="Riley R."/>
            <person name="LaButti K."/>
            <person name="Andreopoulos B."/>
            <person name="Lipzen A."/>
            <person name="Chen C."/>
            <person name="Yan M."/>
            <person name="Daum C."/>
            <person name="Ng V."/>
            <person name="Clum A."/>
            <person name="Steindorff A."/>
            <person name="Ohm R.A."/>
            <person name="Martin F."/>
            <person name="Silar P."/>
            <person name="Natvig D.O."/>
            <person name="Lalanne C."/>
            <person name="Gautier V."/>
            <person name="Ament-Velasquez S.L."/>
            <person name="Kruys A."/>
            <person name="Hutchinson M.I."/>
            <person name="Powell A.J."/>
            <person name="Barry K."/>
            <person name="Miller A.N."/>
            <person name="Grigoriev I.V."/>
            <person name="Debuchy R."/>
            <person name="Gladieux P."/>
            <person name="Hiltunen Thoren M."/>
            <person name="Johannesson H."/>
        </authorList>
    </citation>
    <scope>NUCLEOTIDE SEQUENCE</scope>
    <source>
        <strain evidence="4">CBS 955.72</strain>
    </source>
</reference>
<keyword evidence="1" id="KW-0175">Coiled coil</keyword>
<feature type="region of interest" description="Disordered" evidence="2">
    <location>
        <begin position="40"/>
        <end position="70"/>
    </location>
</feature>
<evidence type="ECO:0000313" key="4">
    <source>
        <dbReference type="EMBL" id="KAK3362675.1"/>
    </source>
</evidence>
<keyword evidence="3" id="KW-1133">Transmembrane helix</keyword>
<evidence type="ECO:0000256" key="2">
    <source>
        <dbReference type="SAM" id="MobiDB-lite"/>
    </source>
</evidence>
<comment type="caution">
    <text evidence="4">The sequence shown here is derived from an EMBL/GenBank/DDBJ whole genome shotgun (WGS) entry which is preliminary data.</text>
</comment>
<name>A0AAJ0HTM7_9PEZI</name>
<feature type="compositionally biased region" description="Polar residues" evidence="2">
    <location>
        <begin position="40"/>
        <end position="68"/>
    </location>
</feature>
<accession>A0AAJ0HTM7</accession>
<evidence type="ECO:0000256" key="3">
    <source>
        <dbReference type="SAM" id="Phobius"/>
    </source>
</evidence>
<sequence>MAGSRKREMQIESSWRMVEGGENDSFDTSILHDEELIISSGSDPSQLTGSQPFSIGGSQPFSIGGSQDDNIENFLSKAENDEQVIMRSPFRPSVPQSVRQSSRDAMRHRSPEPEFYMPTVDVDSPRRNPGRTAKPTRTAAPPTLPGLRRRQVSTKAGRYRDAPGGSGDQRPPGERLSESLPGALFDALSWLFGVVRLAFRYAQKPLAISLALYLTLGGIIVAQNMATKSINASLSPICRLPGTSWLNLPFCPDIIPMGGKRQPRKPVEFDGLMKVQGQFEEVLEKAAQGVSLPMEMKRTEASIRDLRTMVRYSTLQSKEELVLEFDEFIDTARKASNDLQKFNTHVGSAVDSVISINRWTSRYIDGLSTERQNRGLISDWASWVFAPFQPAVFSERSLLDKYIEHTALVSDKIADLIVEAQAVLRMLDRAENRLGIIYDFVTRTQRSVQGQKDEILYTLWTLIGVNSNRLHNLNSQLSLLRHVDAQRSDAVKQVSELIVELEKIQAELSDLRDRVAEPEIVRDRVGVPLSVHIDTINRGVERLDVARRRMREEENDRIREVLARGKGDERLIDA</sequence>
<evidence type="ECO:0000256" key="1">
    <source>
        <dbReference type="SAM" id="Coils"/>
    </source>
</evidence>